<organism evidence="1 2">
    <name type="scientific">Schistosoma margrebowiei</name>
    <dbReference type="NCBI Taxonomy" id="48269"/>
    <lineage>
        <taxon>Eukaryota</taxon>
        <taxon>Metazoa</taxon>
        <taxon>Spiralia</taxon>
        <taxon>Lophotrochozoa</taxon>
        <taxon>Platyhelminthes</taxon>
        <taxon>Trematoda</taxon>
        <taxon>Digenea</taxon>
        <taxon>Strigeidida</taxon>
        <taxon>Schistosomatoidea</taxon>
        <taxon>Schistosomatidae</taxon>
        <taxon>Schistosoma</taxon>
    </lineage>
</organism>
<dbReference type="EMBL" id="UZAI01020919">
    <property type="protein sequence ID" value="VDP53782.1"/>
    <property type="molecule type" value="Genomic_DNA"/>
</dbReference>
<dbReference type="Proteomes" id="UP000277204">
    <property type="component" value="Unassembled WGS sequence"/>
</dbReference>
<proteinExistence type="predicted"/>
<dbReference type="AlphaFoldDB" id="A0A183N9U2"/>
<sequence>MELHLTTEVTSDLDKLTNCNAWLQIASIITVTSTPRDINLVIDPNRFNQLLYEINEEISPSNDECDATIKKTQYLCNKCVGINKNLSKGLLNRQEISSLTEDQSKSQLCAEQHNELSGFGWPSNLISSVKHPLHSLPVKSQKPYVMMLSFKAINDPEMGRLADLPIIIHMPHRLHRDCCSDHPRFLFSDRFDAKNKVRRWFIEVPYGATAGILRLARLDDDGDKSCEFTITINSPCIGMDSDSQEIRWTFVELNKFGSTKSTLKRSDKYGPSLSSDDFDCASQFGFPIKWETDCLELTIAQHWGLEMPAINTSDRYCRISLRSNFINESIQPDIWLTHWCLPVK</sequence>
<evidence type="ECO:0000313" key="2">
    <source>
        <dbReference type="Proteomes" id="UP000277204"/>
    </source>
</evidence>
<gene>
    <name evidence="1" type="ORF">SMRZ_LOCUS25067</name>
</gene>
<reference evidence="1 2" key="1">
    <citation type="submission" date="2018-11" db="EMBL/GenBank/DDBJ databases">
        <authorList>
            <consortium name="Pathogen Informatics"/>
        </authorList>
    </citation>
    <scope>NUCLEOTIDE SEQUENCE [LARGE SCALE GENOMIC DNA]</scope>
    <source>
        <strain evidence="1 2">Zambia</strain>
    </source>
</reference>
<protein>
    <submittedName>
        <fullName evidence="1">Uncharacterized protein</fullName>
    </submittedName>
</protein>
<accession>A0A183N9U2</accession>
<name>A0A183N9U2_9TREM</name>
<keyword evidence="2" id="KW-1185">Reference proteome</keyword>
<dbReference type="STRING" id="48269.A0A183N9U2"/>
<evidence type="ECO:0000313" key="1">
    <source>
        <dbReference type="EMBL" id="VDP53782.1"/>
    </source>
</evidence>